<dbReference type="NCBIfam" id="TIGR00756">
    <property type="entry name" value="PPR"/>
    <property type="match status" value="3"/>
</dbReference>
<dbReference type="Pfam" id="PF13041">
    <property type="entry name" value="PPR_2"/>
    <property type="match status" value="2"/>
</dbReference>
<feature type="repeat" description="PPR" evidence="2">
    <location>
        <begin position="290"/>
        <end position="327"/>
    </location>
</feature>
<dbReference type="FunFam" id="1.25.40.10:FF:000090">
    <property type="entry name" value="Pentatricopeptide repeat-containing protein, chloroplastic"/>
    <property type="match status" value="1"/>
</dbReference>
<dbReference type="FunFam" id="1.25.40.10:FF:000309">
    <property type="entry name" value="Pentatricopeptide repeat-containing protein, chloroplastic"/>
    <property type="match status" value="1"/>
</dbReference>
<dbReference type="PANTHER" id="PTHR47926">
    <property type="entry name" value="PENTATRICOPEPTIDE REPEAT-CONTAINING PROTEIN"/>
    <property type="match status" value="1"/>
</dbReference>
<proteinExistence type="predicted"/>
<dbReference type="Proteomes" id="UP000036987">
    <property type="component" value="Unassembled WGS sequence"/>
</dbReference>
<dbReference type="Pfam" id="PF20431">
    <property type="entry name" value="E_motif"/>
    <property type="match status" value="1"/>
</dbReference>
<dbReference type="InterPro" id="IPR046848">
    <property type="entry name" value="E_motif"/>
</dbReference>
<dbReference type="PANTHER" id="PTHR47926:SF396">
    <property type="entry name" value="PENTATRICOPEPTIDE REPEAT-CONTAINING PROTEIN"/>
    <property type="match status" value="1"/>
</dbReference>
<dbReference type="GO" id="GO:0003723">
    <property type="term" value="F:RNA binding"/>
    <property type="evidence" value="ECO:0007669"/>
    <property type="project" value="InterPro"/>
</dbReference>
<dbReference type="InterPro" id="IPR011990">
    <property type="entry name" value="TPR-like_helical_dom_sf"/>
</dbReference>
<dbReference type="Gene3D" id="1.25.40.10">
    <property type="entry name" value="Tetratricopeptide repeat domain"/>
    <property type="match status" value="4"/>
</dbReference>
<evidence type="ECO:0000256" key="2">
    <source>
        <dbReference type="PROSITE-ProRule" id="PRU00708"/>
    </source>
</evidence>
<dbReference type="GO" id="GO:0005739">
    <property type="term" value="C:mitochondrion"/>
    <property type="evidence" value="ECO:0000318"/>
    <property type="project" value="GO_Central"/>
</dbReference>
<accession>A0A0K9PPR6</accession>
<organism evidence="3 4">
    <name type="scientific">Zostera marina</name>
    <name type="common">Eelgrass</name>
    <dbReference type="NCBI Taxonomy" id="29655"/>
    <lineage>
        <taxon>Eukaryota</taxon>
        <taxon>Viridiplantae</taxon>
        <taxon>Streptophyta</taxon>
        <taxon>Embryophyta</taxon>
        <taxon>Tracheophyta</taxon>
        <taxon>Spermatophyta</taxon>
        <taxon>Magnoliopsida</taxon>
        <taxon>Liliopsida</taxon>
        <taxon>Zosteraceae</taxon>
        <taxon>Zostera</taxon>
    </lineage>
</organism>
<protein>
    <submittedName>
        <fullName evidence="3">Pentatricopeptide repeat-containing protein</fullName>
    </submittedName>
</protein>
<dbReference type="SUPFAM" id="SSF48452">
    <property type="entry name" value="TPR-like"/>
    <property type="match status" value="1"/>
</dbReference>
<dbReference type="Pfam" id="PF01535">
    <property type="entry name" value="PPR"/>
    <property type="match status" value="3"/>
</dbReference>
<feature type="repeat" description="PPR" evidence="2">
    <location>
        <begin position="186"/>
        <end position="220"/>
    </location>
</feature>
<evidence type="ECO:0000313" key="4">
    <source>
        <dbReference type="Proteomes" id="UP000036987"/>
    </source>
</evidence>
<dbReference type="STRING" id="29655.A0A0K9PPR6"/>
<evidence type="ECO:0000313" key="3">
    <source>
        <dbReference type="EMBL" id="KMZ70220.1"/>
    </source>
</evidence>
<dbReference type="OrthoDB" id="185373at2759"/>
<feature type="repeat" description="PPR" evidence="2">
    <location>
        <begin position="393"/>
        <end position="427"/>
    </location>
</feature>
<sequence length="582" mass="65156">MIRKLEDRKLLFLFYTRLLDSAVTPSHLYKIHTQLLTTGLIHSNPIFPTKIIHLCSRLLLLSHAQKLFDQILHPNTFHFNAILNLNATHKQPRIQSLNLYSKMLFDCVSPDAFTFPPLLKLCVQAFDVKDTNIVYAVGKPVHAHILRFGFASHVFLQNGLLVMYGKCGMMTSASSLFQRLFIGMRNVVSWTAMISGYVQNSLPIEAIRLFKTMIASESIMKPDFVVIVSVLKGFMNVQALEQGRSIHAWVIKLGLKSEIDVSITLTAMYSKCGDLSSARSVFDQCWTSQNVMLWNAMISGYAKTDGNGNAKKALELFRKMINIGLIPDSITLRSVILACTHVNSIETANWVEDYTFRRFKNDLFVNTALIDMYSKCGHMGSARRVFDRITDKDTVSYSAMIVGYGLNGHGLEAMRTFDSMKHDGIRPNDVTFLGLLLACSHGGLVEQGWIHFKSMRSEYGLEPQQQHYSCMVDLLARAGKVGEAYDLISQMEESYEVTVSMWGALLNACKIHGHVDLGAYAAARIFEIDASNAGHYVQLSNLYAGAGMWEDASKTRLLMKEKGVSKSIGVSLPGEERADEIK</sequence>
<name>A0A0K9PPR6_ZOSMR</name>
<keyword evidence="1" id="KW-0677">Repeat</keyword>
<dbReference type="InterPro" id="IPR046960">
    <property type="entry name" value="PPR_At4g14850-like_plant"/>
</dbReference>
<reference evidence="4" key="1">
    <citation type="journal article" date="2016" name="Nature">
        <title>The genome of the seagrass Zostera marina reveals angiosperm adaptation to the sea.</title>
        <authorList>
            <person name="Olsen J.L."/>
            <person name="Rouze P."/>
            <person name="Verhelst B."/>
            <person name="Lin Y.-C."/>
            <person name="Bayer T."/>
            <person name="Collen J."/>
            <person name="Dattolo E."/>
            <person name="De Paoli E."/>
            <person name="Dittami S."/>
            <person name="Maumus F."/>
            <person name="Michel G."/>
            <person name="Kersting A."/>
            <person name="Lauritano C."/>
            <person name="Lohaus R."/>
            <person name="Toepel M."/>
            <person name="Tonon T."/>
            <person name="Vanneste K."/>
            <person name="Amirebrahimi M."/>
            <person name="Brakel J."/>
            <person name="Bostroem C."/>
            <person name="Chovatia M."/>
            <person name="Grimwood J."/>
            <person name="Jenkins J.W."/>
            <person name="Jueterbock A."/>
            <person name="Mraz A."/>
            <person name="Stam W.T."/>
            <person name="Tice H."/>
            <person name="Bornberg-Bauer E."/>
            <person name="Green P.J."/>
            <person name="Pearson G.A."/>
            <person name="Procaccini G."/>
            <person name="Duarte C.M."/>
            <person name="Schmutz J."/>
            <person name="Reusch T.B.H."/>
            <person name="Van de Peer Y."/>
        </authorList>
    </citation>
    <scope>NUCLEOTIDE SEQUENCE [LARGE SCALE GENOMIC DNA]</scope>
    <source>
        <strain evidence="4">cv. Finnish</strain>
    </source>
</reference>
<dbReference type="EMBL" id="LFYR01000729">
    <property type="protein sequence ID" value="KMZ70220.1"/>
    <property type="molecule type" value="Genomic_DNA"/>
</dbReference>
<dbReference type="InterPro" id="IPR002885">
    <property type="entry name" value="PPR_rpt"/>
</dbReference>
<dbReference type="OMA" id="QAGVCPN"/>
<keyword evidence="4" id="KW-1185">Reference proteome</keyword>
<gene>
    <name evidence="3" type="ORF">ZOSMA_1G01930</name>
</gene>
<evidence type="ECO:0000256" key="1">
    <source>
        <dbReference type="ARBA" id="ARBA00022737"/>
    </source>
</evidence>
<dbReference type="GO" id="GO:0080156">
    <property type="term" value="P:mitochondrial mRNA modification"/>
    <property type="evidence" value="ECO:0000318"/>
    <property type="project" value="GO_Central"/>
</dbReference>
<dbReference type="PROSITE" id="PS51375">
    <property type="entry name" value="PPR"/>
    <property type="match status" value="3"/>
</dbReference>
<comment type="caution">
    <text evidence="3">The sequence shown here is derived from an EMBL/GenBank/DDBJ whole genome shotgun (WGS) entry which is preliminary data.</text>
</comment>
<dbReference type="AlphaFoldDB" id="A0A0K9PPR6"/>